<accession>A0A841AF95</accession>
<feature type="compositionally biased region" description="Polar residues" evidence="1">
    <location>
        <begin position="1"/>
        <end position="19"/>
    </location>
</feature>
<dbReference type="Pfam" id="PF03703">
    <property type="entry name" value="bPH_2"/>
    <property type="match status" value="1"/>
</dbReference>
<organism evidence="4 5">
    <name type="scientific">Brachybacterium aquaticum</name>
    <dbReference type="NCBI Taxonomy" id="1432564"/>
    <lineage>
        <taxon>Bacteria</taxon>
        <taxon>Bacillati</taxon>
        <taxon>Actinomycetota</taxon>
        <taxon>Actinomycetes</taxon>
        <taxon>Micrococcales</taxon>
        <taxon>Dermabacteraceae</taxon>
        <taxon>Brachybacterium</taxon>
    </lineage>
</organism>
<keyword evidence="2" id="KW-1133">Transmembrane helix</keyword>
<dbReference type="RefSeq" id="WP_184325163.1">
    <property type="nucleotide sequence ID" value="NZ_JACHLZ010000001.1"/>
</dbReference>
<evidence type="ECO:0000313" key="4">
    <source>
        <dbReference type="EMBL" id="MBB5831748.1"/>
    </source>
</evidence>
<feature type="region of interest" description="Disordered" evidence="1">
    <location>
        <begin position="1"/>
        <end position="43"/>
    </location>
</feature>
<feature type="domain" description="YdbS-like PH" evidence="3">
    <location>
        <begin position="109"/>
        <end position="185"/>
    </location>
</feature>
<feature type="transmembrane region" description="Helical" evidence="2">
    <location>
        <begin position="57"/>
        <end position="77"/>
    </location>
</feature>
<evidence type="ECO:0000313" key="5">
    <source>
        <dbReference type="Proteomes" id="UP000588158"/>
    </source>
</evidence>
<dbReference type="Proteomes" id="UP000588158">
    <property type="component" value="Unassembled WGS sequence"/>
</dbReference>
<sequence length="197" mass="20832">MTSSSDPQQAPALQQSTLPSLPGPDLPTRPEISDAPTGRLGEEGLTPVSEKLIPARYLAGIPGYVIGLLLTAGSIVAAVLTGWWWLALPAPLFLLIVLQGLLLTPRRVRAIGYRVGEDDLTVAGGIMFRTVQTVPFGRVQSVKIDEGPIARRYGLTTLTVSTATDGDGVTLSGLPREEAEQLRALLAARGIELMAAL</sequence>
<keyword evidence="5" id="KW-1185">Reference proteome</keyword>
<dbReference type="InterPro" id="IPR005182">
    <property type="entry name" value="YdbS-like_PH"/>
</dbReference>
<evidence type="ECO:0000256" key="1">
    <source>
        <dbReference type="SAM" id="MobiDB-lite"/>
    </source>
</evidence>
<gene>
    <name evidence="4" type="ORF">HNR70_001561</name>
</gene>
<dbReference type="EMBL" id="JACHLZ010000001">
    <property type="protein sequence ID" value="MBB5831748.1"/>
    <property type="molecule type" value="Genomic_DNA"/>
</dbReference>
<keyword evidence="2" id="KW-0472">Membrane</keyword>
<comment type="caution">
    <text evidence="4">The sequence shown here is derived from an EMBL/GenBank/DDBJ whole genome shotgun (WGS) entry which is preliminary data.</text>
</comment>
<name>A0A841AF95_9MICO</name>
<protein>
    <submittedName>
        <fullName evidence="4">Membrane protein YdbS with pleckstrin-like domain</fullName>
    </submittedName>
</protein>
<reference evidence="4 5" key="1">
    <citation type="submission" date="2020-08" db="EMBL/GenBank/DDBJ databases">
        <title>Sequencing the genomes of 1000 actinobacteria strains.</title>
        <authorList>
            <person name="Klenk H.-P."/>
        </authorList>
    </citation>
    <scope>NUCLEOTIDE SEQUENCE [LARGE SCALE GENOMIC DNA]</scope>
    <source>
        <strain evidence="4 5">DSM 28796</strain>
    </source>
</reference>
<evidence type="ECO:0000256" key="2">
    <source>
        <dbReference type="SAM" id="Phobius"/>
    </source>
</evidence>
<keyword evidence="2" id="KW-0812">Transmembrane</keyword>
<feature type="transmembrane region" description="Helical" evidence="2">
    <location>
        <begin position="83"/>
        <end position="104"/>
    </location>
</feature>
<evidence type="ECO:0000259" key="3">
    <source>
        <dbReference type="Pfam" id="PF03703"/>
    </source>
</evidence>
<proteinExistence type="predicted"/>
<dbReference type="PANTHER" id="PTHR34473:SF2">
    <property type="entry name" value="UPF0699 TRANSMEMBRANE PROTEIN YDBT"/>
    <property type="match status" value="1"/>
</dbReference>
<dbReference type="AlphaFoldDB" id="A0A841AF95"/>
<dbReference type="PANTHER" id="PTHR34473">
    <property type="entry name" value="UPF0699 TRANSMEMBRANE PROTEIN YDBS"/>
    <property type="match status" value="1"/>
</dbReference>